<keyword evidence="9" id="KW-1185">Reference proteome</keyword>
<dbReference type="Pfam" id="PF00348">
    <property type="entry name" value="polyprenyl_synt"/>
    <property type="match status" value="1"/>
</dbReference>
<dbReference type="OrthoDB" id="9805316at2"/>
<dbReference type="GO" id="GO:0016114">
    <property type="term" value="P:terpenoid biosynthetic process"/>
    <property type="evidence" value="ECO:0007669"/>
    <property type="project" value="UniProtKB-ARBA"/>
</dbReference>
<dbReference type="SFLD" id="SFLDS00005">
    <property type="entry name" value="Isoprenoid_Synthase_Type_I"/>
    <property type="match status" value="1"/>
</dbReference>
<dbReference type="InterPro" id="IPR000092">
    <property type="entry name" value="Polyprenyl_synt"/>
</dbReference>
<protein>
    <submittedName>
        <fullName evidence="8">Geranylgeranyl diphosphate synthase, type II</fullName>
    </submittedName>
</protein>
<dbReference type="FunFam" id="1.10.600.10:FF:000001">
    <property type="entry name" value="Geranylgeranyl diphosphate synthase"/>
    <property type="match status" value="1"/>
</dbReference>
<evidence type="ECO:0000256" key="5">
    <source>
        <dbReference type="ARBA" id="ARBA00022842"/>
    </source>
</evidence>
<evidence type="ECO:0000256" key="3">
    <source>
        <dbReference type="ARBA" id="ARBA00022679"/>
    </source>
</evidence>
<dbReference type="CDD" id="cd00685">
    <property type="entry name" value="Trans_IPPS_HT"/>
    <property type="match status" value="1"/>
</dbReference>
<dbReference type="SUPFAM" id="SSF48576">
    <property type="entry name" value="Terpenoid synthases"/>
    <property type="match status" value="1"/>
</dbReference>
<proteinExistence type="inferred from homology"/>
<reference evidence="9" key="1">
    <citation type="submission" date="2017-04" db="EMBL/GenBank/DDBJ databases">
        <authorList>
            <person name="Varghese N."/>
            <person name="Submissions S."/>
        </authorList>
    </citation>
    <scope>NUCLEOTIDE SEQUENCE [LARGE SCALE GENOMIC DNA]</scope>
    <source>
        <strain evidence="9">USBA 82</strain>
    </source>
</reference>
<accession>A0A1X7I4A3</accession>
<evidence type="ECO:0000256" key="4">
    <source>
        <dbReference type="ARBA" id="ARBA00022723"/>
    </source>
</evidence>
<keyword evidence="5" id="KW-0460">Magnesium</keyword>
<dbReference type="SFLD" id="SFLDG01017">
    <property type="entry name" value="Polyprenyl_Transferase_Like"/>
    <property type="match status" value="1"/>
</dbReference>
<dbReference type="Gene3D" id="1.10.600.10">
    <property type="entry name" value="Farnesyl Diphosphate Synthase"/>
    <property type="match status" value="1"/>
</dbReference>
<dbReference type="GO" id="GO:0004659">
    <property type="term" value="F:prenyltransferase activity"/>
    <property type="evidence" value="ECO:0007669"/>
    <property type="project" value="InterPro"/>
</dbReference>
<dbReference type="NCBIfam" id="NF045485">
    <property type="entry name" value="FPPsyn"/>
    <property type="match status" value="1"/>
</dbReference>
<evidence type="ECO:0000313" key="8">
    <source>
        <dbReference type="EMBL" id="SMG08808.1"/>
    </source>
</evidence>
<evidence type="ECO:0000256" key="6">
    <source>
        <dbReference type="ARBA" id="ARBA00023229"/>
    </source>
</evidence>
<evidence type="ECO:0000256" key="7">
    <source>
        <dbReference type="RuleBase" id="RU004466"/>
    </source>
</evidence>
<dbReference type="GO" id="GO:0046872">
    <property type="term" value="F:metal ion binding"/>
    <property type="evidence" value="ECO:0007669"/>
    <property type="project" value="UniProtKB-KW"/>
</dbReference>
<dbReference type="InterPro" id="IPR053378">
    <property type="entry name" value="Prenyl_diphosphate_synthase"/>
</dbReference>
<gene>
    <name evidence="8" type="ORF">SAMN06275492_10158</name>
</gene>
<dbReference type="PROSITE" id="PS00723">
    <property type="entry name" value="POLYPRENYL_SYNTHASE_1"/>
    <property type="match status" value="1"/>
</dbReference>
<dbReference type="STRING" id="561720.SAMN06275492_10158"/>
<dbReference type="InterPro" id="IPR033749">
    <property type="entry name" value="Polyprenyl_synt_CS"/>
</dbReference>
<keyword evidence="3 7" id="KW-0808">Transferase</keyword>
<comment type="similarity">
    <text evidence="2 7">Belongs to the FPP/GGPP synthase family.</text>
</comment>
<comment type="cofactor">
    <cofactor evidence="1">
        <name>Mg(2+)</name>
        <dbReference type="ChEBI" id="CHEBI:18420"/>
    </cofactor>
</comment>
<keyword evidence="4" id="KW-0479">Metal-binding</keyword>
<dbReference type="PANTHER" id="PTHR43281:SF1">
    <property type="entry name" value="FARNESYL DIPHOSPHATE SYNTHASE"/>
    <property type="match status" value="1"/>
</dbReference>
<dbReference type="EMBL" id="FXBB01000001">
    <property type="protein sequence ID" value="SMG08808.1"/>
    <property type="molecule type" value="Genomic_DNA"/>
</dbReference>
<evidence type="ECO:0000256" key="1">
    <source>
        <dbReference type="ARBA" id="ARBA00001946"/>
    </source>
</evidence>
<dbReference type="AlphaFoldDB" id="A0A1X7I4A3"/>
<evidence type="ECO:0000256" key="2">
    <source>
        <dbReference type="ARBA" id="ARBA00006706"/>
    </source>
</evidence>
<dbReference type="Proteomes" id="UP000193355">
    <property type="component" value="Unassembled WGS sequence"/>
</dbReference>
<sequence length="291" mass="31572">MQNIDVREILKDKKNIFEIGLQIWADNPPANTPETIWNSMVYSMKVGGKRLRPVLCLASAELFGVSNGDVMPMALALEMVHTASLIHDDLPAMDDDDLRRGKPTNHVVYGEAMAILAGDALLCHAFEYPMVHLNLPPERIIAAISCFAKALGPYGMCGGQVWDMEGKESPENISALKTGQLIRASVVTGAILAGATVEDQNKIDLYGSALGTAFQIADDILDVIGTEEQMGKSIGKDQSQGKRTFVSVYGLDGARTLLNKYTDLGISHLSGFGDKASFLIALSKYLEHRTM</sequence>
<evidence type="ECO:0000313" key="9">
    <source>
        <dbReference type="Proteomes" id="UP000193355"/>
    </source>
</evidence>
<keyword evidence="6" id="KW-0414">Isoprene biosynthesis</keyword>
<name>A0A1X7I4A3_9BACT</name>
<dbReference type="PANTHER" id="PTHR43281">
    <property type="entry name" value="FARNESYL DIPHOSPHATE SYNTHASE"/>
    <property type="match status" value="1"/>
</dbReference>
<dbReference type="GO" id="GO:0005737">
    <property type="term" value="C:cytoplasm"/>
    <property type="evidence" value="ECO:0007669"/>
    <property type="project" value="UniProtKB-ARBA"/>
</dbReference>
<organism evidence="8 9">
    <name type="scientific">Dethiosulfovibrio salsuginis</name>
    <dbReference type="NCBI Taxonomy" id="561720"/>
    <lineage>
        <taxon>Bacteria</taxon>
        <taxon>Thermotogati</taxon>
        <taxon>Synergistota</taxon>
        <taxon>Synergistia</taxon>
        <taxon>Synergistales</taxon>
        <taxon>Dethiosulfovibrionaceae</taxon>
        <taxon>Dethiosulfovibrio</taxon>
    </lineage>
</organism>
<dbReference type="PROSITE" id="PS00444">
    <property type="entry name" value="POLYPRENYL_SYNTHASE_2"/>
    <property type="match status" value="1"/>
</dbReference>
<dbReference type="InterPro" id="IPR008949">
    <property type="entry name" value="Isoprenoid_synthase_dom_sf"/>
</dbReference>